<dbReference type="RefSeq" id="WP_223904233.1">
    <property type="nucleotide sequence ID" value="NZ_AP024238.1"/>
</dbReference>
<dbReference type="InterPro" id="IPR001915">
    <property type="entry name" value="Peptidase_M48"/>
</dbReference>
<evidence type="ECO:0000256" key="1">
    <source>
        <dbReference type="ARBA" id="ARBA00001947"/>
    </source>
</evidence>
<dbReference type="EMBL" id="AP024238">
    <property type="protein sequence ID" value="BCO28260.1"/>
    <property type="molecule type" value="Genomic_DNA"/>
</dbReference>
<keyword evidence="9 13" id="KW-1133">Transmembrane helix</keyword>
<evidence type="ECO:0000256" key="2">
    <source>
        <dbReference type="ARBA" id="ARBA00004651"/>
    </source>
</evidence>
<reference evidence="15 16" key="1">
    <citation type="journal article" date="2021" name="Microbiol. Spectr.">
        <title>A Single Bacterium Capable of Oxidation and Reduction of Iron at Circumneutral pH.</title>
        <authorList>
            <person name="Kato S."/>
            <person name="Ohkuma M."/>
        </authorList>
    </citation>
    <scope>NUCLEOTIDE SEQUENCE [LARGE SCALE GENOMIC DNA]</scope>
    <source>
        <strain evidence="15 16">MIZ03</strain>
    </source>
</reference>
<dbReference type="PROSITE" id="PS50005">
    <property type="entry name" value="TPR"/>
    <property type="match status" value="1"/>
</dbReference>
<evidence type="ECO:0000259" key="14">
    <source>
        <dbReference type="Pfam" id="PF01435"/>
    </source>
</evidence>
<dbReference type="CDD" id="cd07328">
    <property type="entry name" value="M48_Ste24p_like"/>
    <property type="match status" value="1"/>
</dbReference>
<name>A0ABM7MPL3_9BURK</name>
<feature type="transmembrane region" description="Helical" evidence="13">
    <location>
        <begin position="65"/>
        <end position="85"/>
    </location>
</feature>
<evidence type="ECO:0000256" key="5">
    <source>
        <dbReference type="ARBA" id="ARBA00022692"/>
    </source>
</evidence>
<feature type="domain" description="Peptidase M48" evidence="14">
    <location>
        <begin position="155"/>
        <end position="331"/>
    </location>
</feature>
<keyword evidence="16" id="KW-1185">Reference proteome</keyword>
<keyword evidence="3" id="KW-1003">Cell membrane</keyword>
<sequence length="621" mass="70500">MERADFIHLVRLSEHASAEDSRAYRRHVAMFATLGYLWVVGCFVLALSLLVVVGQAIVQGHFRAGYVWLLLAAVGLFWSSLRSLWCPMEAPEGETLTAADAPVLFEALERIRKKIKGPPIHHVRLDGNFNASISQQPRWGLFGGAVNHLTIGLPLLLAVDRPRFLAVMAHEYGHLRGEHGQFAAWIYRTRLSWMKLEHSMRHDGGLAAVATQAFLRWYFPRFLARTFALARQDEYEADRIAGKLLGPEVAGAALTEIAIKGDWMASKFWPLHWAAAADNTQALGPFTAMRKLLSLPPDSDFARDALRQTLQQISDVDDTHPVLRDRLEALHVKAGLPAWSTQPALDLLGARASHWLTHFDQQWCRNNTTDWRLHHNYLNRVRTRVALLTTSLARNNANEMVELGDLHRRLGAQNQARTCYEQALQRTPGHAAGLRGLVQCLEAGDNHLLRLDCLGQLFEHSQAYRWWACHMAVQTFEKRVAAGEPLDAELKLWRARLKQADEAEARAMAEITDTPFFHAITRHDLNEFELGELLAGLTRCKPVWRAWLVSKTLKEFAYRRCYLLFLDLPGMEDEDRYHLCRSLERSLDLPGMVLVLWAGHSPTLKDIQKHAYTPVYTRAIA</sequence>
<keyword evidence="5 13" id="KW-0812">Transmembrane</keyword>
<evidence type="ECO:0000256" key="11">
    <source>
        <dbReference type="ARBA" id="ARBA00023136"/>
    </source>
</evidence>
<evidence type="ECO:0000256" key="10">
    <source>
        <dbReference type="ARBA" id="ARBA00023049"/>
    </source>
</evidence>
<evidence type="ECO:0000256" key="4">
    <source>
        <dbReference type="ARBA" id="ARBA00022670"/>
    </source>
</evidence>
<evidence type="ECO:0000256" key="7">
    <source>
        <dbReference type="ARBA" id="ARBA00022801"/>
    </source>
</evidence>
<dbReference type="InterPro" id="IPR050083">
    <property type="entry name" value="HtpX_protease"/>
</dbReference>
<keyword evidence="6" id="KW-0479">Metal-binding</keyword>
<evidence type="ECO:0000256" key="3">
    <source>
        <dbReference type="ARBA" id="ARBA00022475"/>
    </source>
</evidence>
<keyword evidence="10" id="KW-0482">Metalloprotease</keyword>
<evidence type="ECO:0000256" key="12">
    <source>
        <dbReference type="PROSITE-ProRule" id="PRU00339"/>
    </source>
</evidence>
<gene>
    <name evidence="15" type="ORF">MIZ03_3160</name>
</gene>
<evidence type="ECO:0000256" key="6">
    <source>
        <dbReference type="ARBA" id="ARBA00022723"/>
    </source>
</evidence>
<feature type="transmembrane region" description="Helical" evidence="13">
    <location>
        <begin position="28"/>
        <end position="53"/>
    </location>
</feature>
<comment type="cofactor">
    <cofactor evidence="1">
        <name>Zn(2+)</name>
        <dbReference type="ChEBI" id="CHEBI:29105"/>
    </cofactor>
</comment>
<evidence type="ECO:0000256" key="9">
    <source>
        <dbReference type="ARBA" id="ARBA00022989"/>
    </source>
</evidence>
<comment type="subcellular location">
    <subcellularLocation>
        <location evidence="2">Cell membrane</location>
        <topology evidence="2">Multi-pass membrane protein</topology>
    </subcellularLocation>
</comment>
<dbReference type="Pfam" id="PF01435">
    <property type="entry name" value="Peptidase_M48"/>
    <property type="match status" value="1"/>
</dbReference>
<evidence type="ECO:0000256" key="8">
    <source>
        <dbReference type="ARBA" id="ARBA00022833"/>
    </source>
</evidence>
<accession>A0ABM7MPL3</accession>
<dbReference type="Gene3D" id="1.25.40.10">
    <property type="entry name" value="Tetratricopeptide repeat domain"/>
    <property type="match status" value="1"/>
</dbReference>
<evidence type="ECO:0000313" key="15">
    <source>
        <dbReference type="EMBL" id="BCO28260.1"/>
    </source>
</evidence>
<dbReference type="PANTHER" id="PTHR43221">
    <property type="entry name" value="PROTEASE HTPX"/>
    <property type="match status" value="1"/>
</dbReference>
<dbReference type="PANTHER" id="PTHR43221:SF1">
    <property type="entry name" value="PROTEASE HTPX"/>
    <property type="match status" value="1"/>
</dbReference>
<dbReference type="InterPro" id="IPR019734">
    <property type="entry name" value="TPR_rpt"/>
</dbReference>
<keyword evidence="12" id="KW-0802">TPR repeat</keyword>
<keyword evidence="4" id="KW-0645">Protease</keyword>
<dbReference type="InterPro" id="IPR011990">
    <property type="entry name" value="TPR-like_helical_dom_sf"/>
</dbReference>
<evidence type="ECO:0000313" key="16">
    <source>
        <dbReference type="Proteomes" id="UP000824366"/>
    </source>
</evidence>
<keyword evidence="11 13" id="KW-0472">Membrane</keyword>
<keyword evidence="7" id="KW-0378">Hydrolase</keyword>
<feature type="repeat" description="TPR" evidence="12">
    <location>
        <begin position="397"/>
        <end position="430"/>
    </location>
</feature>
<keyword evidence="8" id="KW-0862">Zinc</keyword>
<evidence type="ECO:0000256" key="13">
    <source>
        <dbReference type="SAM" id="Phobius"/>
    </source>
</evidence>
<organism evidence="15 16">
    <name type="scientific">Rhodoferax lithotrophicus</name>
    <dbReference type="NCBI Taxonomy" id="2798804"/>
    <lineage>
        <taxon>Bacteria</taxon>
        <taxon>Pseudomonadati</taxon>
        <taxon>Pseudomonadota</taxon>
        <taxon>Betaproteobacteria</taxon>
        <taxon>Burkholderiales</taxon>
        <taxon>Comamonadaceae</taxon>
        <taxon>Rhodoferax</taxon>
    </lineage>
</organism>
<proteinExistence type="predicted"/>
<protein>
    <recommendedName>
        <fullName evidence="14">Peptidase M48 domain-containing protein</fullName>
    </recommendedName>
</protein>
<dbReference type="Proteomes" id="UP000824366">
    <property type="component" value="Chromosome"/>
</dbReference>